<accession>A0A0S2FFQ1</accession>
<reference evidence="1 2" key="1">
    <citation type="journal article" date="2015" name="BMC Genomics">
        <title>Comparative genomics and metabolic profiling of the genus Lysobacter.</title>
        <authorList>
            <person name="de Bruijn I."/>
            <person name="Cheng X."/>
            <person name="de Jager V."/>
            <person name="Exposito R.G."/>
            <person name="Watrous J."/>
            <person name="Patel N."/>
            <person name="Postma J."/>
            <person name="Dorrestein P.C."/>
            <person name="Kobayashi D."/>
            <person name="Raaijmakers J.M."/>
        </authorList>
    </citation>
    <scope>NUCLEOTIDE SEQUENCE [LARGE SCALE GENOMIC DNA]</scope>
    <source>
        <strain evidence="1 2">76</strain>
    </source>
</reference>
<organism evidence="1 2">
    <name type="scientific">Lysobacter antibioticus</name>
    <dbReference type="NCBI Taxonomy" id="84531"/>
    <lineage>
        <taxon>Bacteria</taxon>
        <taxon>Pseudomonadati</taxon>
        <taxon>Pseudomonadota</taxon>
        <taxon>Gammaproteobacteria</taxon>
        <taxon>Lysobacterales</taxon>
        <taxon>Lysobacteraceae</taxon>
        <taxon>Lysobacter</taxon>
    </lineage>
</organism>
<dbReference type="Proteomes" id="UP000060787">
    <property type="component" value="Chromosome"/>
</dbReference>
<name>A0A0S2FFQ1_LYSAN</name>
<dbReference type="PATRIC" id="fig|84531.8.peg.4237"/>
<dbReference type="EMBL" id="CP011129">
    <property type="protein sequence ID" value="ALN82345.1"/>
    <property type="molecule type" value="Genomic_DNA"/>
</dbReference>
<proteinExistence type="predicted"/>
<gene>
    <name evidence="1" type="ORF">LA76x_4234</name>
</gene>
<evidence type="ECO:0000313" key="2">
    <source>
        <dbReference type="Proteomes" id="UP000060787"/>
    </source>
</evidence>
<keyword evidence="2" id="KW-1185">Reference proteome</keyword>
<protein>
    <submittedName>
        <fullName evidence="1">Uncharacterized protein</fullName>
    </submittedName>
</protein>
<dbReference type="STRING" id="84531.LA76x_4234"/>
<evidence type="ECO:0000313" key="1">
    <source>
        <dbReference type="EMBL" id="ALN82345.1"/>
    </source>
</evidence>
<dbReference type="AlphaFoldDB" id="A0A0S2FFQ1"/>
<dbReference type="KEGG" id="lab:LA76x_4234"/>
<sequence length="65" mass="7149">MRSRARCDAALAAVSIYRSFMPSASTASANFLVCARKPVRRLSASSHRLAVDDRSRRAHRVFIGA</sequence>